<protein>
    <submittedName>
        <fullName evidence="1">Uncharacterized protein</fullName>
    </submittedName>
</protein>
<sequence>MNDEESVDDSLTSNSSSPFFNLNGEFILGEKESELREREIRRGGNYTYLNFSNK</sequence>
<dbReference type="EMBL" id="AALD02000049">
    <property type="protein sequence ID" value="EEQ09122.1"/>
    <property type="molecule type" value="Genomic_DNA"/>
</dbReference>
<reference evidence="1" key="1">
    <citation type="submission" date="2008-12" db="EMBL/GenBank/DDBJ databases">
        <title>Annotation of the Yersinia mollaretii ATCC 43969 genome.</title>
        <authorList>
            <person name="Read T.D."/>
            <person name="Akmal A."/>
            <person name="Bishop-Lilly K."/>
            <person name="Chen P.E."/>
            <person name="Cook C."/>
            <person name="Kiley M.P."/>
            <person name="Lentz S."/>
            <person name="Mateczun A."/>
            <person name="Nagarajan N."/>
            <person name="Nolan N."/>
            <person name="Osborne B.I."/>
            <person name="Pop M."/>
            <person name="Sozhamannan S."/>
            <person name="Stewart A.C."/>
            <person name="Sulakvelidze A."/>
            <person name="Thomason B."/>
            <person name="Willner K."/>
            <person name="Zwick M.E."/>
        </authorList>
    </citation>
    <scope>NUCLEOTIDE SEQUENCE [LARGE SCALE GENOMIC DNA]</scope>
    <source>
        <strain evidence="1">ATCC 43969</strain>
    </source>
</reference>
<name>A0ABP2E9L5_YERMW</name>
<keyword evidence="2" id="KW-1185">Reference proteome</keyword>
<evidence type="ECO:0000313" key="1">
    <source>
        <dbReference type="EMBL" id="EEQ09122.1"/>
    </source>
</evidence>
<dbReference type="Proteomes" id="UP000003027">
    <property type="component" value="Unassembled WGS sequence"/>
</dbReference>
<evidence type="ECO:0000313" key="2">
    <source>
        <dbReference type="Proteomes" id="UP000003027"/>
    </source>
</evidence>
<proteinExistence type="predicted"/>
<gene>
    <name evidence="1" type="ORF">ymoll0001_31840</name>
</gene>
<comment type="caution">
    <text evidence="1">The sequence shown here is derived from an EMBL/GenBank/DDBJ whole genome shotgun (WGS) entry which is preliminary data.</text>
</comment>
<accession>A0ABP2E9L5</accession>
<organism evidence="1 2">
    <name type="scientific">Yersinia mollaretii (strain ATCC 43969 / DSM 18520 / CIP 103324 / CNY 7263 / WAIP 204)</name>
    <dbReference type="NCBI Taxonomy" id="349967"/>
    <lineage>
        <taxon>Bacteria</taxon>
        <taxon>Pseudomonadati</taxon>
        <taxon>Pseudomonadota</taxon>
        <taxon>Gammaproteobacteria</taxon>
        <taxon>Enterobacterales</taxon>
        <taxon>Yersiniaceae</taxon>
        <taxon>Yersinia</taxon>
    </lineage>
</organism>